<dbReference type="Pfam" id="PF08416">
    <property type="entry name" value="PTB"/>
    <property type="match status" value="1"/>
</dbReference>
<evidence type="ECO:0000256" key="5">
    <source>
        <dbReference type="ARBA" id="ARBA00022553"/>
    </source>
</evidence>
<sequence>MSRYLVNVSHLCYAVVLHSFSPERWLSLTLYLPSAAPPDLLAPRWGCAGCGGSPGTALLPGPEQEAVEPTDVPGCWSRSHSPQRRPEPGGDTCPEVHGGPEPWALGHLMKRLLRLLLQDELESYAYKSIYRCDALNSEKHFPSLLLLVCQSAEQKKPDIHFFNCETVKAEQIRDDIAHAVADSSKRRSKTAPDDLRVSQSIGDMIDPFDIPSPPIPHAPNPPPVNPPPYPGPRGKKTNDTHSGDGLTKPPLTPPQGILNHCFDDIENFMAKLQQTAEAATKTYSLPKPDLRQRRSLSISSRNLNTASACWCVIPHMVFPGITTRLFGDSPLFISEQARLKSAISNPSSEELVHHVFKPLDMMVKTTGGPALGASVSSPALTNAAVTLLQDNLNQEERQLWTSLGPNWTLPRFHLRGPPAAYVPVFLDGWKPETLRPDGQVWEDPVESQHKHEDLQVKREVWNTCVGHRDRVVQALVEVQELLQPGRIRSLQHSSAHDPRGEPREQQTPQCKTRTRDLRPAHAPVPPALPKTFSIVPPSPPVLRPSDSPQRPRSLPPYSQHLPAADDTDSKVMLVNDELLHRLTNGKANLSKPLVIQRASETSIPLDYDSSPEEVADWLRGKGFSEPTVTCLGVLTGAQLFSLNKEELRAVIPEEGARVYSQLTVQKALLEV</sequence>
<protein>
    <submittedName>
        <fullName evidence="10">(spotted green pufferfish) hypothetical protein</fullName>
    </submittedName>
</protein>
<evidence type="ECO:0000256" key="2">
    <source>
        <dbReference type="ARBA" id="ARBA00006197"/>
    </source>
</evidence>
<feature type="non-terminal residue" evidence="10">
    <location>
        <position position="671"/>
    </location>
</feature>
<feature type="domain" description="EPS8 spectrin-like" evidence="9">
    <location>
        <begin position="257"/>
        <end position="282"/>
    </location>
</feature>
<feature type="region of interest" description="Disordered" evidence="6">
    <location>
        <begin position="487"/>
        <end position="565"/>
    </location>
</feature>
<reference evidence="10" key="2">
    <citation type="submission" date="2004-02" db="EMBL/GenBank/DDBJ databases">
        <authorList>
            <consortium name="Genoscope"/>
            <consortium name="Whitehead Institute Centre for Genome Research"/>
        </authorList>
    </citation>
    <scope>NUCLEOTIDE SEQUENCE</scope>
</reference>
<dbReference type="GO" id="GO:0035023">
    <property type="term" value="P:regulation of Rho protein signal transduction"/>
    <property type="evidence" value="ECO:0007669"/>
    <property type="project" value="TreeGrafter"/>
</dbReference>
<dbReference type="Pfam" id="PF18016">
    <property type="entry name" value="SAM_3"/>
    <property type="match status" value="1"/>
</dbReference>
<keyword evidence="3" id="KW-0728">SH3 domain</keyword>
<evidence type="ECO:0000256" key="3">
    <source>
        <dbReference type="ARBA" id="ARBA00022443"/>
    </source>
</evidence>
<evidence type="ECO:0000313" key="10">
    <source>
        <dbReference type="EMBL" id="CAG04386.1"/>
    </source>
</evidence>
<organism evidence="10">
    <name type="scientific">Tetraodon nigroviridis</name>
    <name type="common">Spotted green pufferfish</name>
    <name type="synonym">Chelonodon nigroviridis</name>
    <dbReference type="NCBI Taxonomy" id="99883"/>
    <lineage>
        <taxon>Eukaryota</taxon>
        <taxon>Metazoa</taxon>
        <taxon>Chordata</taxon>
        <taxon>Craniata</taxon>
        <taxon>Vertebrata</taxon>
        <taxon>Euteleostomi</taxon>
        <taxon>Actinopterygii</taxon>
        <taxon>Neopterygii</taxon>
        <taxon>Teleostei</taxon>
        <taxon>Neoteleostei</taxon>
        <taxon>Acanthomorphata</taxon>
        <taxon>Eupercaria</taxon>
        <taxon>Tetraodontiformes</taxon>
        <taxon>Tetradontoidea</taxon>
        <taxon>Tetraodontidae</taxon>
        <taxon>Tetraodon</taxon>
    </lineage>
</organism>
<dbReference type="Gene3D" id="1.10.150.50">
    <property type="entry name" value="Transcription Factor, Ets-1"/>
    <property type="match status" value="1"/>
</dbReference>
<dbReference type="SUPFAM" id="SSF50729">
    <property type="entry name" value="PH domain-like"/>
    <property type="match status" value="1"/>
</dbReference>
<dbReference type="InterPro" id="IPR013761">
    <property type="entry name" value="SAM/pointed_sf"/>
</dbReference>
<dbReference type="InterPro" id="IPR039801">
    <property type="entry name" value="EPS8-like"/>
</dbReference>
<keyword evidence="5" id="KW-0597">Phosphoprotein</keyword>
<dbReference type="PANTHER" id="PTHR12287">
    <property type="entry name" value="EPIDERMAL GROWTH FACTOR RECEPTOR KINASE SUBSTRATE EPS8-RELATED PROTEIN"/>
    <property type="match status" value="1"/>
</dbReference>
<feature type="domain" description="EPS8 spectrin-like" evidence="9">
    <location>
        <begin position="337"/>
        <end position="411"/>
    </location>
</feature>
<evidence type="ECO:0000259" key="8">
    <source>
        <dbReference type="Pfam" id="PF18016"/>
    </source>
</evidence>
<dbReference type="InterPro" id="IPR011993">
    <property type="entry name" value="PH-like_dom_sf"/>
</dbReference>
<evidence type="ECO:0000256" key="6">
    <source>
        <dbReference type="SAM" id="MobiDB-lite"/>
    </source>
</evidence>
<feature type="compositionally biased region" description="Basic and acidic residues" evidence="6">
    <location>
        <begin position="494"/>
        <end position="504"/>
    </location>
</feature>
<dbReference type="EMBL" id="CAAE01014738">
    <property type="protein sequence ID" value="CAG04386.1"/>
    <property type="molecule type" value="Genomic_DNA"/>
</dbReference>
<dbReference type="InterPro" id="IPR013625">
    <property type="entry name" value="PTB"/>
</dbReference>
<proteinExistence type="inferred from homology"/>
<dbReference type="KEGG" id="tng:GSTEN00024090G001"/>
<comment type="similarity">
    <text evidence="2">Belongs to the EPS8 family.</text>
</comment>
<evidence type="ECO:0000259" key="7">
    <source>
        <dbReference type="Pfam" id="PF08416"/>
    </source>
</evidence>
<dbReference type="GO" id="GO:0007266">
    <property type="term" value="P:Rho protein signal transduction"/>
    <property type="evidence" value="ECO:0007669"/>
    <property type="project" value="TreeGrafter"/>
</dbReference>
<evidence type="ECO:0000256" key="1">
    <source>
        <dbReference type="ARBA" id="ARBA00004496"/>
    </source>
</evidence>
<comment type="caution">
    <text evidence="10">The sequence shown here is derived from an EMBL/GenBank/DDBJ whole genome shotgun (WGS) entry which is preliminary data.</text>
</comment>
<dbReference type="FunFam" id="1.10.150.50:FF:000023">
    <property type="entry name" value="Epidermal growth factor receptor kinase substrate 8"/>
    <property type="match status" value="1"/>
</dbReference>
<feature type="domain" description="SAM" evidence="8">
    <location>
        <begin position="601"/>
        <end position="663"/>
    </location>
</feature>
<dbReference type="AlphaFoldDB" id="Q4S4P6"/>
<dbReference type="GO" id="GO:0031982">
    <property type="term" value="C:vesicle"/>
    <property type="evidence" value="ECO:0007669"/>
    <property type="project" value="TreeGrafter"/>
</dbReference>
<name>Q4S4P6_TETNG</name>
<keyword evidence="4" id="KW-0963">Cytoplasm</keyword>
<dbReference type="GO" id="GO:0032587">
    <property type="term" value="C:ruffle membrane"/>
    <property type="evidence" value="ECO:0007669"/>
    <property type="project" value="TreeGrafter"/>
</dbReference>
<feature type="region of interest" description="Disordered" evidence="6">
    <location>
        <begin position="69"/>
        <end position="97"/>
    </location>
</feature>
<reference evidence="10" key="1">
    <citation type="journal article" date="2004" name="Nature">
        <title>Genome duplication in the teleost fish Tetraodon nigroviridis reveals the early vertebrate proto-karyotype.</title>
        <authorList>
            <person name="Jaillon O."/>
            <person name="Aury J.-M."/>
            <person name="Brunet F."/>
            <person name="Petit J.-L."/>
            <person name="Stange-Thomann N."/>
            <person name="Mauceli E."/>
            <person name="Bouneau L."/>
            <person name="Fischer C."/>
            <person name="Ozouf-Costaz C."/>
            <person name="Bernot A."/>
            <person name="Nicaud S."/>
            <person name="Jaffe D."/>
            <person name="Fisher S."/>
            <person name="Lutfalla G."/>
            <person name="Dossat C."/>
            <person name="Segurens B."/>
            <person name="Dasilva C."/>
            <person name="Salanoubat M."/>
            <person name="Levy M."/>
            <person name="Boudet N."/>
            <person name="Castellano S."/>
            <person name="Anthouard V."/>
            <person name="Jubin C."/>
            <person name="Castelli V."/>
            <person name="Katinka M."/>
            <person name="Vacherie B."/>
            <person name="Biemont C."/>
            <person name="Skalli Z."/>
            <person name="Cattolico L."/>
            <person name="Poulain J."/>
            <person name="De Berardinis V."/>
            <person name="Cruaud C."/>
            <person name="Duprat S."/>
            <person name="Brottier P."/>
            <person name="Coutanceau J.-P."/>
            <person name="Gouzy J."/>
            <person name="Parra G."/>
            <person name="Lardier G."/>
            <person name="Chapple C."/>
            <person name="McKernan K.J."/>
            <person name="McEwan P."/>
            <person name="Bosak S."/>
            <person name="Kellis M."/>
            <person name="Volff J.-N."/>
            <person name="Guigo R."/>
            <person name="Zody M.C."/>
            <person name="Mesirov J."/>
            <person name="Lindblad-Toh K."/>
            <person name="Birren B."/>
            <person name="Nusbaum C."/>
            <person name="Kahn D."/>
            <person name="Robinson-Rechavi M."/>
            <person name="Laudet V."/>
            <person name="Schachter V."/>
            <person name="Quetier F."/>
            <person name="Saurin W."/>
            <person name="Scarpelli C."/>
            <person name="Wincker P."/>
            <person name="Lander E.S."/>
            <person name="Weissenbach J."/>
            <person name="Roest Crollius H."/>
        </authorList>
    </citation>
    <scope>NUCLEOTIDE SEQUENCE [LARGE SCALE GENOMIC DNA]</scope>
</reference>
<dbReference type="GO" id="GO:0003779">
    <property type="term" value="F:actin binding"/>
    <property type="evidence" value="ECO:0007669"/>
    <property type="project" value="TreeGrafter"/>
</dbReference>
<dbReference type="InterPro" id="IPR055093">
    <property type="entry name" value="EPS8_2nd"/>
</dbReference>
<dbReference type="PANTHER" id="PTHR12287:SF24">
    <property type="entry name" value="EPIDERMAL GROWTH FACTOR RECEPTOR KINASE SUBSTRATE 8-LIKE PROTEIN 1 ISOFORM X1"/>
    <property type="match status" value="1"/>
</dbReference>
<gene>
    <name evidence="10" type="ORF">GSTENG00024090001</name>
</gene>
<dbReference type="OrthoDB" id="4680325at2759"/>
<feature type="compositionally biased region" description="Pro residues" evidence="6">
    <location>
        <begin position="210"/>
        <end position="231"/>
    </location>
</feature>
<dbReference type="Gene3D" id="2.30.29.30">
    <property type="entry name" value="Pleckstrin-homology domain (PH domain)/Phosphotyrosine-binding domain (PTB)"/>
    <property type="match status" value="1"/>
</dbReference>
<dbReference type="GO" id="GO:1900029">
    <property type="term" value="P:positive regulation of ruffle assembly"/>
    <property type="evidence" value="ECO:0007669"/>
    <property type="project" value="TreeGrafter"/>
</dbReference>
<feature type="region of interest" description="Disordered" evidence="6">
    <location>
        <begin position="206"/>
        <end position="254"/>
    </location>
</feature>
<feature type="domain" description="PTB" evidence="7">
    <location>
        <begin position="118"/>
        <end position="188"/>
    </location>
</feature>
<dbReference type="InterPro" id="IPR041418">
    <property type="entry name" value="SAM_3"/>
</dbReference>
<dbReference type="CDD" id="cd09540">
    <property type="entry name" value="SAM_EPS8-like"/>
    <property type="match status" value="1"/>
</dbReference>
<dbReference type="GO" id="GO:0005737">
    <property type="term" value="C:cytoplasm"/>
    <property type="evidence" value="ECO:0007669"/>
    <property type="project" value="UniProtKB-SubCell"/>
</dbReference>
<accession>Q4S4P6</accession>
<comment type="subcellular location">
    <subcellularLocation>
        <location evidence="1">Cytoplasm</location>
    </subcellularLocation>
</comment>
<evidence type="ECO:0000256" key="4">
    <source>
        <dbReference type="ARBA" id="ARBA00022490"/>
    </source>
</evidence>
<evidence type="ECO:0000259" key="9">
    <source>
        <dbReference type="Pfam" id="PF22975"/>
    </source>
</evidence>
<dbReference type="SUPFAM" id="SSF47769">
    <property type="entry name" value="SAM/Pointed domain"/>
    <property type="match status" value="1"/>
</dbReference>
<dbReference type="Pfam" id="PF22975">
    <property type="entry name" value="EPS8_2nd"/>
    <property type="match status" value="2"/>
</dbReference>